<evidence type="ECO:0000256" key="9">
    <source>
        <dbReference type="ARBA" id="ARBA00022989"/>
    </source>
</evidence>
<dbReference type="PIRSF" id="PIRSF000847">
    <property type="entry name" value="Phos_ph_gly_syn"/>
    <property type="match status" value="1"/>
</dbReference>
<evidence type="ECO:0000256" key="14">
    <source>
        <dbReference type="ARBA" id="ARBA00048586"/>
    </source>
</evidence>
<dbReference type="PANTHER" id="PTHR14269">
    <property type="entry name" value="CDP-DIACYLGLYCEROL--GLYCEROL-3-PHOSPHATE 3-PHOSPHATIDYLTRANSFERASE-RELATED"/>
    <property type="match status" value="1"/>
</dbReference>
<keyword evidence="10" id="KW-0443">Lipid metabolism</keyword>
<protein>
    <recommendedName>
        <fullName evidence="5">CDP-diacylglycerol--glycerol-3-phosphate 3-phosphatidyltransferase</fullName>
        <ecNumber evidence="4">2.7.8.5</ecNumber>
    </recommendedName>
</protein>
<comment type="subcellular location">
    <subcellularLocation>
        <location evidence="1">Membrane</location>
        <topology evidence="1">Multi-pass membrane protein</topology>
    </subcellularLocation>
</comment>
<dbReference type="EMBL" id="DSVI01000004">
    <property type="protein sequence ID" value="HGT47027.1"/>
    <property type="molecule type" value="Genomic_DNA"/>
</dbReference>
<evidence type="ECO:0000256" key="13">
    <source>
        <dbReference type="ARBA" id="ARBA00023264"/>
    </source>
</evidence>
<evidence type="ECO:0000256" key="16">
    <source>
        <dbReference type="SAM" id="Phobius"/>
    </source>
</evidence>
<dbReference type="PROSITE" id="PS00379">
    <property type="entry name" value="CDP_ALCOHOL_P_TRANSF"/>
    <property type="match status" value="1"/>
</dbReference>
<keyword evidence="8 16" id="KW-0812">Transmembrane</keyword>
<keyword evidence="13" id="KW-1208">Phospholipid metabolism</keyword>
<dbReference type="InterPro" id="IPR050324">
    <property type="entry name" value="CDP-alcohol_PTase-I"/>
</dbReference>
<comment type="pathway">
    <text evidence="2">Phospholipid metabolism; phosphatidylglycerol biosynthesis; phosphatidylglycerol from CDP-diacylglycerol: step 1/2.</text>
</comment>
<organism evidence="17">
    <name type="scientific">Ignavibacterium album</name>
    <dbReference type="NCBI Taxonomy" id="591197"/>
    <lineage>
        <taxon>Bacteria</taxon>
        <taxon>Pseudomonadati</taxon>
        <taxon>Ignavibacteriota</taxon>
        <taxon>Ignavibacteria</taxon>
        <taxon>Ignavibacteriales</taxon>
        <taxon>Ignavibacteriaceae</taxon>
        <taxon>Ignavibacterium</taxon>
    </lineage>
</organism>
<evidence type="ECO:0000256" key="6">
    <source>
        <dbReference type="ARBA" id="ARBA00022516"/>
    </source>
</evidence>
<keyword evidence="11 16" id="KW-0472">Membrane</keyword>
<dbReference type="GO" id="GO:0046474">
    <property type="term" value="P:glycerophospholipid biosynthetic process"/>
    <property type="evidence" value="ECO:0007669"/>
    <property type="project" value="TreeGrafter"/>
</dbReference>
<keyword evidence="12" id="KW-0594">Phospholipid biosynthesis</keyword>
<dbReference type="GO" id="GO:0016020">
    <property type="term" value="C:membrane"/>
    <property type="evidence" value="ECO:0007669"/>
    <property type="project" value="UniProtKB-SubCell"/>
</dbReference>
<keyword evidence="6" id="KW-0444">Lipid biosynthesis</keyword>
<accession>A0A832DGJ1</accession>
<feature type="transmembrane region" description="Helical" evidence="16">
    <location>
        <begin position="130"/>
        <end position="150"/>
    </location>
</feature>
<dbReference type="Pfam" id="PF01066">
    <property type="entry name" value="CDP-OH_P_transf"/>
    <property type="match status" value="1"/>
</dbReference>
<evidence type="ECO:0000256" key="5">
    <source>
        <dbReference type="ARBA" id="ARBA00014944"/>
    </source>
</evidence>
<evidence type="ECO:0000256" key="12">
    <source>
        <dbReference type="ARBA" id="ARBA00023209"/>
    </source>
</evidence>
<dbReference type="InterPro" id="IPR043130">
    <property type="entry name" value="CDP-OH_PTrfase_TM_dom"/>
</dbReference>
<comment type="caution">
    <text evidence="17">The sequence shown here is derived from an EMBL/GenBank/DDBJ whole genome shotgun (WGS) entry which is preliminary data.</text>
</comment>
<gene>
    <name evidence="17" type="ORF">ENS56_03235</name>
</gene>
<dbReference type="GO" id="GO:0008444">
    <property type="term" value="F:CDP-diacylglycerol-glycerol-3-phosphate 3-phosphatidyltransferase activity"/>
    <property type="evidence" value="ECO:0007669"/>
    <property type="project" value="UniProtKB-EC"/>
</dbReference>
<comment type="catalytic activity">
    <reaction evidence="14">
        <text>a CDP-1,2-diacyl-sn-glycerol + sn-glycerol 3-phosphate = a 1,2-diacyl-sn-glycero-3-phospho-(1'-sn-glycero-3'-phosphate) + CMP + H(+)</text>
        <dbReference type="Rhea" id="RHEA:12593"/>
        <dbReference type="ChEBI" id="CHEBI:15378"/>
        <dbReference type="ChEBI" id="CHEBI:57597"/>
        <dbReference type="ChEBI" id="CHEBI:58332"/>
        <dbReference type="ChEBI" id="CHEBI:60110"/>
        <dbReference type="ChEBI" id="CHEBI:60377"/>
        <dbReference type="EC" id="2.7.8.5"/>
    </reaction>
</comment>
<evidence type="ECO:0000256" key="7">
    <source>
        <dbReference type="ARBA" id="ARBA00022679"/>
    </source>
</evidence>
<evidence type="ECO:0000256" key="11">
    <source>
        <dbReference type="ARBA" id="ARBA00023136"/>
    </source>
</evidence>
<evidence type="ECO:0000256" key="8">
    <source>
        <dbReference type="ARBA" id="ARBA00022692"/>
    </source>
</evidence>
<feature type="transmembrane region" description="Helical" evidence="16">
    <location>
        <begin position="156"/>
        <end position="177"/>
    </location>
</feature>
<sequence length="189" mass="21176">MKINSKEFLTVSNLLSLLRLLLAIPLWLLFDEFNLNPAVKYWLFALCLFAALTDVLDGYLARKLNQVTESGKIIDPLADKIAMAVVVIRLAMYGELPAYYLGLIIGRDLLIFFGGIYVTSKIGKVLPSNILGKAAVFIIGIVVLLTLLQIDKSSTIYSSVYYFSIVMIILSFIAYVVRAIEYLNRKKLV</sequence>
<evidence type="ECO:0000256" key="3">
    <source>
        <dbReference type="ARBA" id="ARBA00010441"/>
    </source>
</evidence>
<dbReference type="InterPro" id="IPR004570">
    <property type="entry name" value="Phosphatidylglycerol_P_synth"/>
</dbReference>
<dbReference type="Gene3D" id="1.20.120.1760">
    <property type="match status" value="1"/>
</dbReference>
<name>A0A832DGJ1_9BACT</name>
<dbReference type="AlphaFoldDB" id="A0A832DGJ1"/>
<evidence type="ECO:0000256" key="1">
    <source>
        <dbReference type="ARBA" id="ARBA00004141"/>
    </source>
</evidence>
<evidence type="ECO:0000256" key="15">
    <source>
        <dbReference type="RuleBase" id="RU003750"/>
    </source>
</evidence>
<evidence type="ECO:0000256" key="2">
    <source>
        <dbReference type="ARBA" id="ARBA00005042"/>
    </source>
</evidence>
<dbReference type="EC" id="2.7.8.5" evidence="4"/>
<evidence type="ECO:0000256" key="10">
    <source>
        <dbReference type="ARBA" id="ARBA00023098"/>
    </source>
</evidence>
<proteinExistence type="inferred from homology"/>
<reference evidence="17" key="1">
    <citation type="journal article" date="2020" name="mSystems">
        <title>Genome- and Community-Level Interaction Insights into Carbon Utilization and Element Cycling Functions of Hydrothermarchaeota in Hydrothermal Sediment.</title>
        <authorList>
            <person name="Zhou Z."/>
            <person name="Liu Y."/>
            <person name="Xu W."/>
            <person name="Pan J."/>
            <person name="Luo Z.H."/>
            <person name="Li M."/>
        </authorList>
    </citation>
    <scope>NUCLEOTIDE SEQUENCE [LARGE SCALE GENOMIC DNA]</scope>
    <source>
        <strain evidence="17">SpSt-500</strain>
    </source>
</reference>
<comment type="similarity">
    <text evidence="3 15">Belongs to the CDP-alcohol phosphatidyltransferase class-I family.</text>
</comment>
<dbReference type="InterPro" id="IPR000462">
    <property type="entry name" value="CDP-OH_P_trans"/>
</dbReference>
<keyword evidence="9 16" id="KW-1133">Transmembrane helix</keyword>
<evidence type="ECO:0000256" key="4">
    <source>
        <dbReference type="ARBA" id="ARBA00013170"/>
    </source>
</evidence>
<evidence type="ECO:0000313" key="17">
    <source>
        <dbReference type="EMBL" id="HGT47027.1"/>
    </source>
</evidence>
<keyword evidence="7 15" id="KW-0808">Transferase</keyword>
<feature type="transmembrane region" description="Helical" evidence="16">
    <location>
        <begin position="98"/>
        <end position="118"/>
    </location>
</feature>
<dbReference type="PANTHER" id="PTHR14269:SF11">
    <property type="entry name" value="CDP-DIACYLGLYCEROL--GLYCEROL-3-PHOSPHATE 3-PHOSPHATIDYLTRANSFERASE"/>
    <property type="match status" value="1"/>
</dbReference>
<dbReference type="InterPro" id="IPR048254">
    <property type="entry name" value="CDP_ALCOHOL_P_TRANSF_CS"/>
</dbReference>